<dbReference type="EMBL" id="CP036274">
    <property type="protein sequence ID" value="QDU26077.1"/>
    <property type="molecule type" value="Genomic_DNA"/>
</dbReference>
<dbReference type="AlphaFoldDB" id="A0A517Y776"/>
<reference evidence="4 5" key="1">
    <citation type="submission" date="2019-02" db="EMBL/GenBank/DDBJ databases">
        <title>Deep-cultivation of Planctomycetes and their phenomic and genomic characterization uncovers novel biology.</title>
        <authorList>
            <person name="Wiegand S."/>
            <person name="Jogler M."/>
            <person name="Boedeker C."/>
            <person name="Pinto D."/>
            <person name="Vollmers J."/>
            <person name="Rivas-Marin E."/>
            <person name="Kohn T."/>
            <person name="Peeters S.H."/>
            <person name="Heuer A."/>
            <person name="Rast P."/>
            <person name="Oberbeckmann S."/>
            <person name="Bunk B."/>
            <person name="Jeske O."/>
            <person name="Meyerdierks A."/>
            <person name="Storesund J.E."/>
            <person name="Kallscheuer N."/>
            <person name="Luecker S."/>
            <person name="Lage O.M."/>
            <person name="Pohl T."/>
            <person name="Merkel B.J."/>
            <person name="Hornburger P."/>
            <person name="Mueller R.-W."/>
            <person name="Bruemmer F."/>
            <person name="Labrenz M."/>
            <person name="Spormann A.M."/>
            <person name="Op den Camp H."/>
            <person name="Overmann J."/>
            <person name="Amann R."/>
            <person name="Jetten M.S.M."/>
            <person name="Mascher T."/>
            <person name="Medema M.H."/>
            <person name="Devos D.P."/>
            <person name="Kaster A.-K."/>
            <person name="Ovreas L."/>
            <person name="Rohde M."/>
            <person name="Galperin M.Y."/>
            <person name="Jogler C."/>
        </authorList>
    </citation>
    <scope>NUCLEOTIDE SEQUENCE [LARGE SCALE GENOMIC DNA]</scope>
    <source>
        <strain evidence="4 5">ETA_A8</strain>
    </source>
</reference>
<evidence type="ECO:0000259" key="1">
    <source>
        <dbReference type="Pfam" id="PF07583"/>
    </source>
</evidence>
<dbReference type="OrthoDB" id="127107at2"/>
<evidence type="ECO:0000313" key="4">
    <source>
        <dbReference type="EMBL" id="QDU26077.1"/>
    </source>
</evidence>
<dbReference type="PANTHER" id="PTHR35889">
    <property type="entry name" value="CYCLOINULO-OLIGOSACCHARIDE FRUCTANOTRANSFERASE-RELATED"/>
    <property type="match status" value="1"/>
</dbReference>
<dbReference type="Pfam" id="PF13385">
    <property type="entry name" value="Laminin_G_3"/>
    <property type="match status" value="1"/>
</dbReference>
<dbReference type="KEGG" id="aagg:ETAA8_11500"/>
<dbReference type="Proteomes" id="UP000315017">
    <property type="component" value="Chromosome"/>
</dbReference>
<feature type="domain" description="DUF1553" evidence="2">
    <location>
        <begin position="716"/>
        <end position="971"/>
    </location>
</feature>
<sequence length="1005" mass="113453">MRTCESTKYIRRLSLSNLWLLTIVTWQTCPAAEIQFNRDIRPILSDSCFPCHGPDEKNRQAELRLDLSESALLSRDGRRAIFPGNANASEVIQRITNSDPDLRMPPRDSGHAVTPEQVELLRRWITAGAKWERHWSLLSPVQPPLPGTKQTNWPTQPLDTFVLSRLEKEELQPAAQADQATLLRRISFDLTGLPPTPTEVATFLADQAPDAYERQVDRLLASPRYGERMAGPWLDAARYADTSGYQSDGERFMWRWRDWVIAAYNRNLPFDRFTIEQLAGDLLPNATLEQKIATGFHRNHRGNAEGGIIAEEYAAEYVADRVETTGTVWLGLTIGCARCHDHKFDPLPTRDFYSLAAFFNNVPEKGRAVKFGNSPPFIAAPTERQQEAQSQLHGRLLVANSQWHKYQPEVERAQLLWEKSDPAKLPPHYFHNQALVKDWTADDSRFNGERVFDAGDIADFGYLDKFTLSAWIWLDDEKSGGTIISRMTDVPHGDGYQFAVVGGKLQLNLVKRWLDDSTRVQTANKLQTGRWQHVATTYDGSRTAEGIRFYVNGQLQKNDVLLDEINQPINVKAPLRIGGGGGPAMNFRGQLRSARVDAIDLVSNDVAWLATAETLPEILKIEPAKRTAAQARKLREYYLTHHADERARTLLQRVQTLAQQARALQDSLPTVMVMEELPQPRETFVLLRGQYDQPGERVSFGVPGALPAWPNQAPNNRLGLARWLVSPTHPLTARVQVNRLWQLHFGTGLVKTAEDFGSQGEWPSHPELLDWLAVQWPAHGWDVKWLQRQMVTSSTYRQTSRTTPQRLELDPENRLLARGPRQRLSAEQLRDQALAASGMLVEEIGGPSVRPLQPVGLWKELTGVADYEPGQGADLVRRSLYTFWKRTIAPPNMTALDAPSREFCTVRSSRTNTPLQALTLLNETTFSSAATGLAERALARQGETDRERIAWAFQVCTSRHPTTQELEILTRGLHQQRQLSPGNEAAAHTALMRVLLNLDETLHRN</sequence>
<name>A0A517Y776_9BACT</name>
<feature type="domain" description="Cytochrome C Planctomycete-type" evidence="3">
    <location>
        <begin position="48"/>
        <end position="108"/>
    </location>
</feature>
<proteinExistence type="predicted"/>
<feature type="domain" description="DUF1549" evidence="1">
    <location>
        <begin position="157"/>
        <end position="363"/>
    </location>
</feature>
<dbReference type="SUPFAM" id="SSF46626">
    <property type="entry name" value="Cytochrome c"/>
    <property type="match status" value="1"/>
</dbReference>
<dbReference type="InterPro" id="IPR011444">
    <property type="entry name" value="DUF1549"/>
</dbReference>
<dbReference type="InterPro" id="IPR011429">
    <property type="entry name" value="Cyt_c_Planctomycete-type"/>
</dbReference>
<dbReference type="SUPFAM" id="SSF49899">
    <property type="entry name" value="Concanavalin A-like lectins/glucanases"/>
    <property type="match status" value="1"/>
</dbReference>
<organism evidence="4 5">
    <name type="scientific">Anatilimnocola aggregata</name>
    <dbReference type="NCBI Taxonomy" id="2528021"/>
    <lineage>
        <taxon>Bacteria</taxon>
        <taxon>Pseudomonadati</taxon>
        <taxon>Planctomycetota</taxon>
        <taxon>Planctomycetia</taxon>
        <taxon>Pirellulales</taxon>
        <taxon>Pirellulaceae</taxon>
        <taxon>Anatilimnocola</taxon>
    </lineage>
</organism>
<keyword evidence="5" id="KW-1185">Reference proteome</keyword>
<dbReference type="InterPro" id="IPR036909">
    <property type="entry name" value="Cyt_c-like_dom_sf"/>
</dbReference>
<protein>
    <submittedName>
        <fullName evidence="4">Planctomycete cytochrome C</fullName>
    </submittedName>
</protein>
<dbReference type="Pfam" id="PF07587">
    <property type="entry name" value="PSD1"/>
    <property type="match status" value="1"/>
</dbReference>
<dbReference type="Gene3D" id="2.60.120.200">
    <property type="match status" value="1"/>
</dbReference>
<dbReference type="Pfam" id="PF07583">
    <property type="entry name" value="PSCyt2"/>
    <property type="match status" value="1"/>
</dbReference>
<dbReference type="PANTHER" id="PTHR35889:SF3">
    <property type="entry name" value="F-BOX DOMAIN-CONTAINING PROTEIN"/>
    <property type="match status" value="1"/>
</dbReference>
<dbReference type="RefSeq" id="WP_145086066.1">
    <property type="nucleotide sequence ID" value="NZ_CP036274.1"/>
</dbReference>
<dbReference type="Pfam" id="PF07635">
    <property type="entry name" value="PSCyt1"/>
    <property type="match status" value="1"/>
</dbReference>
<accession>A0A517Y776</accession>
<dbReference type="InterPro" id="IPR013320">
    <property type="entry name" value="ConA-like_dom_sf"/>
</dbReference>
<dbReference type="InterPro" id="IPR022655">
    <property type="entry name" value="DUF1553"/>
</dbReference>
<evidence type="ECO:0000313" key="5">
    <source>
        <dbReference type="Proteomes" id="UP000315017"/>
    </source>
</evidence>
<evidence type="ECO:0000259" key="2">
    <source>
        <dbReference type="Pfam" id="PF07587"/>
    </source>
</evidence>
<dbReference type="GO" id="GO:0020037">
    <property type="term" value="F:heme binding"/>
    <property type="evidence" value="ECO:0007669"/>
    <property type="project" value="InterPro"/>
</dbReference>
<evidence type="ECO:0000259" key="3">
    <source>
        <dbReference type="Pfam" id="PF07635"/>
    </source>
</evidence>
<gene>
    <name evidence="4" type="ORF">ETAA8_11500</name>
</gene>
<dbReference type="GO" id="GO:0009055">
    <property type="term" value="F:electron transfer activity"/>
    <property type="evidence" value="ECO:0007669"/>
    <property type="project" value="InterPro"/>
</dbReference>